<evidence type="ECO:0000256" key="1">
    <source>
        <dbReference type="SAM" id="SignalP"/>
    </source>
</evidence>
<dbReference type="InterPro" id="IPR000572">
    <property type="entry name" value="OxRdtase_Mopterin-bd_dom"/>
</dbReference>
<keyword evidence="4" id="KW-1185">Reference proteome</keyword>
<protein>
    <recommendedName>
        <fullName evidence="2">Oxidoreductase molybdopterin-binding domain-containing protein</fullName>
    </recommendedName>
</protein>
<dbReference type="EMBL" id="NTFH01000007">
    <property type="protein sequence ID" value="PHQ15161.1"/>
    <property type="molecule type" value="Genomic_DNA"/>
</dbReference>
<dbReference type="AlphaFoldDB" id="A0A2G1UKX9"/>
<proteinExistence type="predicted"/>
<reference evidence="3 4" key="1">
    <citation type="submission" date="2017-09" db="EMBL/GenBank/DDBJ databases">
        <title>The draft genome sequences of Marinobacter sp. PWS21.</title>
        <authorList>
            <person name="Cao J."/>
        </authorList>
    </citation>
    <scope>NUCLEOTIDE SEQUENCE [LARGE SCALE GENOMIC DNA]</scope>
    <source>
        <strain evidence="3 4">PWS21</strain>
    </source>
</reference>
<name>A0A2G1UKX9_9GAMM</name>
<dbReference type="SUPFAM" id="SSF56524">
    <property type="entry name" value="Oxidoreductase molybdopterin-binding domain"/>
    <property type="match status" value="1"/>
</dbReference>
<evidence type="ECO:0000259" key="2">
    <source>
        <dbReference type="Pfam" id="PF00174"/>
    </source>
</evidence>
<evidence type="ECO:0000313" key="4">
    <source>
        <dbReference type="Proteomes" id="UP000231409"/>
    </source>
</evidence>
<dbReference type="Proteomes" id="UP000231409">
    <property type="component" value="Unassembled WGS sequence"/>
</dbReference>
<comment type="caution">
    <text evidence="3">The sequence shown here is derived from an EMBL/GenBank/DDBJ whole genome shotgun (WGS) entry which is preliminary data.</text>
</comment>
<feature type="signal peptide" evidence="1">
    <location>
        <begin position="1"/>
        <end position="21"/>
    </location>
</feature>
<dbReference type="InterPro" id="IPR036374">
    <property type="entry name" value="OxRdtase_Mopterin-bd_sf"/>
</dbReference>
<dbReference type="Pfam" id="PF00174">
    <property type="entry name" value="Oxidored_molyb"/>
    <property type="match status" value="1"/>
</dbReference>
<organism evidence="3 4">
    <name type="scientific">Marinobacter profundi</name>
    <dbReference type="NCBI Taxonomy" id="2666256"/>
    <lineage>
        <taxon>Bacteria</taxon>
        <taxon>Pseudomonadati</taxon>
        <taxon>Pseudomonadota</taxon>
        <taxon>Gammaproteobacteria</taxon>
        <taxon>Pseudomonadales</taxon>
        <taxon>Marinobacteraceae</taxon>
        <taxon>Marinobacter</taxon>
    </lineage>
</organism>
<evidence type="ECO:0000313" key="3">
    <source>
        <dbReference type="EMBL" id="PHQ15161.1"/>
    </source>
</evidence>
<sequence length="154" mass="17286">MKRSPLSAFFALLLLSVSAFAAPELTIRHGAQTLVFDREELETFPQTTIVTATPYFDGTREFTGPTLRRVLEAFGLAGQRGLTFRALNDYQVTATLDELMGLGAIVATRMDGNLMSVRNRGPFWIMLPLSDRPALNNETFHRYMVWQLSAIELD</sequence>
<feature type="chain" id="PRO_5013854435" description="Oxidoreductase molybdopterin-binding domain-containing protein" evidence="1">
    <location>
        <begin position="22"/>
        <end position="154"/>
    </location>
</feature>
<feature type="domain" description="Oxidoreductase molybdopterin-binding" evidence="2">
    <location>
        <begin position="57"/>
        <end position="128"/>
    </location>
</feature>
<gene>
    <name evidence="3" type="ORF">CLH61_08435</name>
</gene>
<keyword evidence="1" id="KW-0732">Signal</keyword>
<dbReference type="RefSeq" id="WP_099614286.1">
    <property type="nucleotide sequence ID" value="NZ_KZ319370.1"/>
</dbReference>
<accession>A0A2G1UKX9</accession>
<dbReference type="Gene3D" id="3.90.420.10">
    <property type="entry name" value="Oxidoreductase, molybdopterin-binding domain"/>
    <property type="match status" value="1"/>
</dbReference>